<dbReference type="Pfam" id="PF00743">
    <property type="entry name" value="FMO-like"/>
    <property type="match status" value="1"/>
</dbReference>
<proteinExistence type="inferred from homology"/>
<name>A0A8J1UIR0_OWEFU</name>
<comment type="caution">
    <text evidence="35">The sequence shown here is derived from an EMBL/GenBank/DDBJ whole genome shotgun (WGS) entry which is preliminary data.</text>
</comment>
<evidence type="ECO:0000256" key="1">
    <source>
        <dbReference type="ARBA" id="ARBA00001974"/>
    </source>
</evidence>
<dbReference type="InterPro" id="IPR000960">
    <property type="entry name" value="Flavin_mOase"/>
</dbReference>
<evidence type="ECO:0000256" key="16">
    <source>
        <dbReference type="ARBA" id="ARBA00023098"/>
    </source>
</evidence>
<comment type="catalytic activity">
    <reaction evidence="28">
        <text>octan-3-one + NADPH + O2 + H(+) = ethyl hexanoate + NADP(+) + H2O</text>
        <dbReference type="Rhea" id="RHEA:54856"/>
        <dbReference type="ChEBI" id="CHEBI:15377"/>
        <dbReference type="ChEBI" id="CHEBI:15378"/>
        <dbReference type="ChEBI" id="CHEBI:15379"/>
        <dbReference type="ChEBI" id="CHEBI:57783"/>
        <dbReference type="ChEBI" id="CHEBI:58349"/>
        <dbReference type="ChEBI" id="CHEBI:80946"/>
        <dbReference type="ChEBI" id="CHEBI:86055"/>
    </reaction>
    <physiologicalReaction direction="left-to-right" evidence="28">
        <dbReference type="Rhea" id="RHEA:54857"/>
    </physiologicalReaction>
</comment>
<dbReference type="GO" id="GO:0016174">
    <property type="term" value="F:NAD(P)H oxidase H2O2-forming activity"/>
    <property type="evidence" value="ECO:0007669"/>
    <property type="project" value="UniProtKB-EC"/>
</dbReference>
<gene>
    <name evidence="35" type="ORF">OFUS_LOCUS17978</name>
</gene>
<evidence type="ECO:0000256" key="34">
    <source>
        <dbReference type="RuleBase" id="RU361177"/>
    </source>
</evidence>
<dbReference type="GO" id="GO:0050661">
    <property type="term" value="F:NADP binding"/>
    <property type="evidence" value="ECO:0007669"/>
    <property type="project" value="InterPro"/>
</dbReference>
<comment type="catalytic activity">
    <reaction evidence="23">
        <text>sulcatone + NADPH + O2 + H(+) = 4-methylpent-3-en-1-yl acetate + NADP(+) + H2O</text>
        <dbReference type="Rhea" id="RHEA:54864"/>
        <dbReference type="ChEBI" id="CHEBI:15377"/>
        <dbReference type="ChEBI" id="CHEBI:15378"/>
        <dbReference type="ChEBI" id="CHEBI:15379"/>
        <dbReference type="ChEBI" id="CHEBI:16310"/>
        <dbReference type="ChEBI" id="CHEBI:57783"/>
        <dbReference type="ChEBI" id="CHEBI:58349"/>
        <dbReference type="ChEBI" id="CHEBI:138373"/>
    </reaction>
    <physiologicalReaction direction="left-to-right" evidence="23">
        <dbReference type="Rhea" id="RHEA:54865"/>
    </physiologicalReaction>
</comment>
<comment type="catalytic activity">
    <reaction evidence="26">
        <text>hypotaurine + NADPH + O2 + H(+) = taurine + NADP(+) + H2O</text>
        <dbReference type="Rhea" id="RHEA:69819"/>
        <dbReference type="ChEBI" id="CHEBI:15377"/>
        <dbReference type="ChEBI" id="CHEBI:15378"/>
        <dbReference type="ChEBI" id="CHEBI:15379"/>
        <dbReference type="ChEBI" id="CHEBI:57783"/>
        <dbReference type="ChEBI" id="CHEBI:57853"/>
        <dbReference type="ChEBI" id="CHEBI:58349"/>
        <dbReference type="ChEBI" id="CHEBI:507393"/>
        <dbReference type="EC" id="1.14.13.8"/>
    </reaction>
    <physiologicalReaction direction="left-to-right" evidence="26">
        <dbReference type="Rhea" id="RHEA:69820"/>
    </physiologicalReaction>
</comment>
<comment type="catalytic activity">
    <reaction evidence="21">
        <text>hexan-3-one + NADPH + O2 + H(+) = propyl propanoate + NADP(+) + H2O</text>
        <dbReference type="Rhea" id="RHEA:54848"/>
        <dbReference type="ChEBI" id="CHEBI:15377"/>
        <dbReference type="ChEBI" id="CHEBI:15378"/>
        <dbReference type="ChEBI" id="CHEBI:15379"/>
        <dbReference type="ChEBI" id="CHEBI:57783"/>
        <dbReference type="ChEBI" id="CHEBI:58349"/>
        <dbReference type="ChEBI" id="CHEBI:89828"/>
        <dbReference type="ChEBI" id="CHEBI:89891"/>
    </reaction>
    <physiologicalReaction direction="left-to-right" evidence="21">
        <dbReference type="Rhea" id="RHEA:54849"/>
    </physiologicalReaction>
</comment>
<dbReference type="InterPro" id="IPR020946">
    <property type="entry name" value="Flavin_mOase-like"/>
</dbReference>
<dbReference type="PIRSF" id="PIRSF000332">
    <property type="entry name" value="FMO"/>
    <property type="match status" value="1"/>
</dbReference>
<comment type="catalytic activity">
    <reaction evidence="27">
        <text>trimethylamine + NADPH + O2 = trimethylamine N-oxide + NADP(+) + H2O</text>
        <dbReference type="Rhea" id="RHEA:31979"/>
        <dbReference type="ChEBI" id="CHEBI:15377"/>
        <dbReference type="ChEBI" id="CHEBI:15379"/>
        <dbReference type="ChEBI" id="CHEBI:15724"/>
        <dbReference type="ChEBI" id="CHEBI:57783"/>
        <dbReference type="ChEBI" id="CHEBI:58349"/>
        <dbReference type="ChEBI" id="CHEBI:58389"/>
        <dbReference type="EC" id="1.14.13.148"/>
    </reaction>
    <physiologicalReaction direction="left-to-right" evidence="27">
        <dbReference type="Rhea" id="RHEA:31980"/>
    </physiologicalReaction>
</comment>
<evidence type="ECO:0000256" key="33">
    <source>
        <dbReference type="PIRNR" id="PIRNR000332"/>
    </source>
</evidence>
<evidence type="ECO:0000313" key="36">
    <source>
        <dbReference type="Proteomes" id="UP000749559"/>
    </source>
</evidence>
<evidence type="ECO:0000256" key="32">
    <source>
        <dbReference type="ARBA" id="ARBA00049475"/>
    </source>
</evidence>
<dbReference type="GO" id="GO:0004499">
    <property type="term" value="F:N,N-dimethylaniline monooxygenase activity"/>
    <property type="evidence" value="ECO:0007669"/>
    <property type="project" value="UniProtKB-UniRule"/>
</dbReference>
<keyword evidence="17 33" id="KW-0472">Membrane</keyword>
<comment type="cofactor">
    <cofactor evidence="1 33 34">
        <name>FAD</name>
        <dbReference type="ChEBI" id="CHEBI:57692"/>
    </cofactor>
</comment>
<keyword evidence="8" id="KW-0812">Transmembrane</keyword>
<evidence type="ECO:0000256" key="14">
    <source>
        <dbReference type="ARBA" id="ARBA00023002"/>
    </source>
</evidence>
<evidence type="ECO:0000256" key="3">
    <source>
        <dbReference type="ARBA" id="ARBA00004524"/>
    </source>
</evidence>
<evidence type="ECO:0000256" key="7">
    <source>
        <dbReference type="ARBA" id="ARBA00022630"/>
    </source>
</evidence>
<dbReference type="EMBL" id="CAIIXF020000008">
    <property type="protein sequence ID" value="CAH1793082.1"/>
    <property type="molecule type" value="Genomic_DNA"/>
</dbReference>
<comment type="function">
    <text evidence="19">Broad spectrum monooxygenase that catalyzes the oxygenation of a wide variety of nitrogen- and sulfur-containing compounds including xenobiotics. Catalyzes the S-oxygenation of hypotaurine to produce taurine, an organic osmolyte involved in cell volume regulation as well as a variety of cytoprotective and developmental processes. In vitro, catalyzes the N-oxygenation of trimethylamine (TMA) to produce trimethylamine N-oxide (TMAO) and could therefore participate to the detoxification of this compound that is generated by the action of gut microbiota from dietary precursors such as choline, choline containing compounds, betaine or L-carnitine.</text>
</comment>
<keyword evidence="7 33" id="KW-0285">Flavoprotein</keyword>
<dbReference type="GO" id="GO:0006629">
    <property type="term" value="P:lipid metabolic process"/>
    <property type="evidence" value="ECO:0007669"/>
    <property type="project" value="UniProtKB-KW"/>
</dbReference>
<evidence type="ECO:0000256" key="12">
    <source>
        <dbReference type="ARBA" id="ARBA00022857"/>
    </source>
</evidence>
<dbReference type="OrthoDB" id="66881at2759"/>
<dbReference type="PANTHER" id="PTHR23023">
    <property type="entry name" value="DIMETHYLANILINE MONOOXYGENASE"/>
    <property type="match status" value="1"/>
</dbReference>
<dbReference type="EC" id="1.-.-.-" evidence="34"/>
<comment type="catalytic activity">
    <reaction evidence="25">
        <text>hexan-3-one + NADPH + O2 + H(+) = ethyl butanoate + NADP(+) + H2O</text>
        <dbReference type="Rhea" id="RHEA:54844"/>
        <dbReference type="ChEBI" id="CHEBI:15377"/>
        <dbReference type="ChEBI" id="CHEBI:15378"/>
        <dbReference type="ChEBI" id="CHEBI:15379"/>
        <dbReference type="ChEBI" id="CHEBI:57783"/>
        <dbReference type="ChEBI" id="CHEBI:58349"/>
        <dbReference type="ChEBI" id="CHEBI:88764"/>
        <dbReference type="ChEBI" id="CHEBI:89891"/>
    </reaction>
    <physiologicalReaction direction="left-to-right" evidence="25">
        <dbReference type="Rhea" id="RHEA:54845"/>
    </physiologicalReaction>
</comment>
<evidence type="ECO:0000256" key="6">
    <source>
        <dbReference type="ARBA" id="ARBA00022553"/>
    </source>
</evidence>
<dbReference type="GO" id="GO:0034899">
    <property type="term" value="F:trimethylamine monooxygenase activity"/>
    <property type="evidence" value="ECO:0007669"/>
    <property type="project" value="UniProtKB-EC"/>
</dbReference>
<dbReference type="InterPro" id="IPR050346">
    <property type="entry name" value="FMO-like"/>
</dbReference>
<organism evidence="35 36">
    <name type="scientific">Owenia fusiformis</name>
    <name type="common">Polychaete worm</name>
    <dbReference type="NCBI Taxonomy" id="6347"/>
    <lineage>
        <taxon>Eukaryota</taxon>
        <taxon>Metazoa</taxon>
        <taxon>Spiralia</taxon>
        <taxon>Lophotrochozoa</taxon>
        <taxon>Annelida</taxon>
        <taxon>Polychaeta</taxon>
        <taxon>Sedentaria</taxon>
        <taxon>Canalipalpata</taxon>
        <taxon>Sabellida</taxon>
        <taxon>Oweniida</taxon>
        <taxon>Oweniidae</taxon>
        <taxon>Owenia</taxon>
    </lineage>
</organism>
<evidence type="ECO:0000256" key="20">
    <source>
        <dbReference type="ARBA" id="ARBA00047338"/>
    </source>
</evidence>
<comment type="catalytic activity">
    <reaction evidence="22">
        <text>heptan-2-one + NADPH + O2 + H(+) = pentyl acetate + NADP(+) + H2O</text>
        <dbReference type="Rhea" id="RHEA:54836"/>
        <dbReference type="ChEBI" id="CHEBI:5672"/>
        <dbReference type="ChEBI" id="CHEBI:15377"/>
        <dbReference type="ChEBI" id="CHEBI:15378"/>
        <dbReference type="ChEBI" id="CHEBI:15379"/>
        <dbReference type="ChEBI" id="CHEBI:57783"/>
        <dbReference type="ChEBI" id="CHEBI:58349"/>
        <dbReference type="ChEBI" id="CHEBI:87362"/>
    </reaction>
    <physiologicalReaction direction="left-to-right" evidence="22">
        <dbReference type="Rhea" id="RHEA:54837"/>
    </physiologicalReaction>
</comment>
<comment type="catalytic activity">
    <reaction evidence="24">
        <text>NADPH + O2 + H(+) = H2O2 + NADP(+)</text>
        <dbReference type="Rhea" id="RHEA:11260"/>
        <dbReference type="ChEBI" id="CHEBI:15378"/>
        <dbReference type="ChEBI" id="CHEBI:15379"/>
        <dbReference type="ChEBI" id="CHEBI:16240"/>
        <dbReference type="ChEBI" id="CHEBI:57783"/>
        <dbReference type="ChEBI" id="CHEBI:58349"/>
        <dbReference type="EC" id="1.6.3.1"/>
    </reaction>
    <physiologicalReaction direction="left-to-right" evidence="24">
        <dbReference type="Rhea" id="RHEA:11261"/>
    </physiologicalReaction>
</comment>
<comment type="similarity">
    <text evidence="4 33 34">Belongs to the FMO family.</text>
</comment>
<comment type="catalytic activity">
    <reaction evidence="30">
        <text>heptan-4-one + NADPH + O2 + H(+) = propyl butanoate + NADP(+) + H2O</text>
        <dbReference type="Rhea" id="RHEA:54852"/>
        <dbReference type="ChEBI" id="CHEBI:15377"/>
        <dbReference type="ChEBI" id="CHEBI:15378"/>
        <dbReference type="ChEBI" id="CHEBI:15379"/>
        <dbReference type="ChEBI" id="CHEBI:57783"/>
        <dbReference type="ChEBI" id="CHEBI:58349"/>
        <dbReference type="ChEBI" id="CHEBI:89484"/>
        <dbReference type="ChEBI" id="CHEBI:89719"/>
    </reaction>
    <physiologicalReaction direction="left-to-right" evidence="30">
        <dbReference type="Rhea" id="RHEA:54853"/>
    </physiologicalReaction>
</comment>
<dbReference type="PRINTS" id="PR01125">
    <property type="entry name" value="FMOXYGENASE5"/>
</dbReference>
<keyword evidence="11" id="KW-0492">Microsome</keyword>
<evidence type="ECO:0000256" key="17">
    <source>
        <dbReference type="ARBA" id="ARBA00023136"/>
    </source>
</evidence>
<keyword evidence="16" id="KW-0443">Lipid metabolism</keyword>
<keyword evidence="15 33" id="KW-0503">Monooxygenase</keyword>
<dbReference type="InterPro" id="IPR002257">
    <property type="entry name" value="Flavin_mOase_5"/>
</dbReference>
<evidence type="ECO:0000256" key="23">
    <source>
        <dbReference type="ARBA" id="ARBA00047855"/>
    </source>
</evidence>
<comment type="catalytic activity">
    <reaction evidence="20">
        <text>hypotaurine + NADH + O2 + H(+) = taurine + NAD(+) + H2O</text>
        <dbReference type="Rhea" id="RHEA:74111"/>
        <dbReference type="ChEBI" id="CHEBI:15377"/>
        <dbReference type="ChEBI" id="CHEBI:15378"/>
        <dbReference type="ChEBI" id="CHEBI:15379"/>
        <dbReference type="ChEBI" id="CHEBI:57540"/>
        <dbReference type="ChEBI" id="CHEBI:57853"/>
        <dbReference type="ChEBI" id="CHEBI:57945"/>
        <dbReference type="ChEBI" id="CHEBI:507393"/>
        <dbReference type="EC" id="1.14.13.8"/>
    </reaction>
    <physiologicalReaction direction="left-to-right" evidence="20">
        <dbReference type="Rhea" id="RHEA:74112"/>
    </physiologicalReaction>
</comment>
<comment type="catalytic activity">
    <reaction evidence="29">
        <text>(2E)-geranial + NADPH + O2 + H(+) = (1E)-2,6-dimethylhepta-1,5-dien-1-yl formate + NADP(+) + H2O</text>
        <dbReference type="Rhea" id="RHEA:54860"/>
        <dbReference type="ChEBI" id="CHEBI:15377"/>
        <dbReference type="ChEBI" id="CHEBI:15378"/>
        <dbReference type="ChEBI" id="CHEBI:15379"/>
        <dbReference type="ChEBI" id="CHEBI:16980"/>
        <dbReference type="ChEBI" id="CHEBI:57783"/>
        <dbReference type="ChEBI" id="CHEBI:58349"/>
        <dbReference type="ChEBI" id="CHEBI:138375"/>
    </reaction>
    <physiologicalReaction direction="left-to-right" evidence="29">
        <dbReference type="Rhea" id="RHEA:54861"/>
    </physiologicalReaction>
</comment>
<keyword evidence="36" id="KW-1185">Reference proteome</keyword>
<comment type="subcellular location">
    <subcellularLocation>
        <location evidence="2">Endoplasmic reticulum membrane</location>
        <topology evidence="2">Single-pass membrane protein</topology>
    </subcellularLocation>
    <subcellularLocation>
        <location evidence="3">Microsome membrane</location>
    </subcellularLocation>
</comment>
<keyword evidence="10 33" id="KW-0274">FAD</keyword>
<evidence type="ECO:0000256" key="11">
    <source>
        <dbReference type="ARBA" id="ARBA00022848"/>
    </source>
</evidence>
<dbReference type="PRINTS" id="PR00370">
    <property type="entry name" value="FMOXYGENASE"/>
</dbReference>
<evidence type="ECO:0000256" key="13">
    <source>
        <dbReference type="ARBA" id="ARBA00022989"/>
    </source>
</evidence>
<evidence type="ECO:0000256" key="21">
    <source>
        <dbReference type="ARBA" id="ARBA00047426"/>
    </source>
</evidence>
<keyword evidence="12 33" id="KW-0521">NADP</keyword>
<evidence type="ECO:0000256" key="27">
    <source>
        <dbReference type="ARBA" id="ARBA00048088"/>
    </source>
</evidence>
<evidence type="ECO:0000256" key="9">
    <source>
        <dbReference type="ARBA" id="ARBA00022824"/>
    </source>
</evidence>
<evidence type="ECO:0000256" key="5">
    <source>
        <dbReference type="ARBA" id="ARBA00022481"/>
    </source>
</evidence>
<protein>
    <recommendedName>
        <fullName evidence="34">Flavin-containing monooxygenase</fullName>
        <ecNumber evidence="34">1.-.-.-</ecNumber>
    </recommendedName>
</protein>
<comment type="function">
    <text evidence="18">Acts as a Baeyer-Villiger monooxygenase on a broad range of substrates. Catalyzes the insertion of an oxygen atom into a carbon-carbon bond adjacent to a carbonyl, which converts ketones to esters. Active on diverse carbonyl compounds, whereas soft nucleophiles are mostly non- or poorly reactive. In contrast with other forms of FMO it is non- or poorly active on 'classical' substrates such as drugs, pesticides, and dietary components containing soft nucleophilic heteroatoms. Able to oxidize drug molecules bearing a carbonyl group on an aliphatic chain, such as nabumetone and pentoxifylline. Also, in the absence of substrates, shows slow but yet significant NADPH oxidase activity. Acts as a positive modulator of cholesterol biosynthesis as well as glucose homeostasis, promoting metabolic aging via pleiotropic effects.</text>
</comment>
<comment type="catalytic activity">
    <reaction evidence="32">
        <text>octan-3-one + NADPH + O2 + H(+) = pentyl propanoate + NADP(+) + H2O</text>
        <dbReference type="Rhea" id="RHEA:54840"/>
        <dbReference type="ChEBI" id="CHEBI:15377"/>
        <dbReference type="ChEBI" id="CHEBI:15378"/>
        <dbReference type="ChEBI" id="CHEBI:15379"/>
        <dbReference type="ChEBI" id="CHEBI:57783"/>
        <dbReference type="ChEBI" id="CHEBI:58349"/>
        <dbReference type="ChEBI" id="CHEBI:80946"/>
        <dbReference type="ChEBI" id="CHEBI:87373"/>
    </reaction>
    <physiologicalReaction direction="left-to-right" evidence="32">
        <dbReference type="Rhea" id="RHEA:54841"/>
    </physiologicalReaction>
</comment>
<keyword evidence="13" id="KW-1133">Transmembrane helix</keyword>
<dbReference type="InterPro" id="IPR036188">
    <property type="entry name" value="FAD/NAD-bd_sf"/>
</dbReference>
<evidence type="ECO:0000256" key="19">
    <source>
        <dbReference type="ARBA" id="ARBA00045957"/>
    </source>
</evidence>
<comment type="catalytic activity">
    <reaction evidence="31">
        <text>N,N-dimethylaniline + NADPH + O2 + H(+) = N,N-dimethylaniline N-oxide + NADP(+) + H2O</text>
        <dbReference type="Rhea" id="RHEA:24468"/>
        <dbReference type="ChEBI" id="CHEBI:15377"/>
        <dbReference type="ChEBI" id="CHEBI:15378"/>
        <dbReference type="ChEBI" id="CHEBI:15379"/>
        <dbReference type="ChEBI" id="CHEBI:16269"/>
        <dbReference type="ChEBI" id="CHEBI:17735"/>
        <dbReference type="ChEBI" id="CHEBI:57783"/>
        <dbReference type="ChEBI" id="CHEBI:58349"/>
        <dbReference type="EC" id="1.14.13.8"/>
    </reaction>
    <physiologicalReaction direction="left-to-right" evidence="31">
        <dbReference type="Rhea" id="RHEA:24469"/>
    </physiologicalReaction>
</comment>
<keyword evidence="9 33" id="KW-0256">Endoplasmic reticulum</keyword>
<evidence type="ECO:0000313" key="35">
    <source>
        <dbReference type="EMBL" id="CAH1793082.1"/>
    </source>
</evidence>
<keyword evidence="5" id="KW-0488">Methylation</keyword>
<evidence type="ECO:0000256" key="8">
    <source>
        <dbReference type="ARBA" id="ARBA00022692"/>
    </source>
</evidence>
<dbReference type="FunFam" id="3.50.50.60:FF:000159">
    <property type="entry name" value="Dimethylaniline monooxygenase [N-oxide-forming]"/>
    <property type="match status" value="1"/>
</dbReference>
<dbReference type="SUPFAM" id="SSF51905">
    <property type="entry name" value="FAD/NAD(P)-binding domain"/>
    <property type="match status" value="2"/>
</dbReference>
<dbReference type="Proteomes" id="UP000749559">
    <property type="component" value="Unassembled WGS sequence"/>
</dbReference>
<evidence type="ECO:0000256" key="29">
    <source>
        <dbReference type="ARBA" id="ARBA00048989"/>
    </source>
</evidence>
<keyword evidence="6" id="KW-0597">Phosphoprotein</keyword>
<evidence type="ECO:0000256" key="24">
    <source>
        <dbReference type="ARBA" id="ARBA00047864"/>
    </source>
</evidence>
<sequence length="539" mass="61059">MSQKRKIAIIGAGASGLTAIKCCLDEGLDPVCFETADDIGGLWRYTEEVVDGQACVAKSTVMNTSKEMSIFSDFPAPKEFPNLLHNTLLMKYFRLYVERFDLAKHIRFKTSIKSVKRAENYNATGKWILQISNVNTLEQSTEIYDAVLVCTGHFSEKHVPHFSGLENFKGKILHSHDFKHASGYEDKNVLIVGLGNSAADAAVEISKVSKQIYLSTRRGSWIFDKVGNKGVPFDLIEYNRFHEVCKKIIPGNVLMTLAEYQAEKLIDHEKYSLKPQNRIFQHHFLLNGELPYRIICGAVQIRSDIKEFTTTGVEFVDGSIVNDIDIVLLATGYNFRFPFLDDDVIDVKENNLNLYKHVWNPDLNHPTMAFIGLCTPLGGIIPILELQCRWATSVFKGDIKLASKEQMLVDIKKKRDIVASRYVESLRNTTTVEYMPYMDELAELAECKPDMWKLFKADPKFAIRCFFGPCLPYQYRLFGRNAWPGAKEAILTMWERVDAPLKTRPTGNKPKSGSTGLIIQCLAILLISYIFIITFGTLV</sequence>
<accession>A0A8J1UIR0</accession>
<evidence type="ECO:0000256" key="31">
    <source>
        <dbReference type="ARBA" id="ARBA00049443"/>
    </source>
</evidence>
<evidence type="ECO:0000256" key="2">
    <source>
        <dbReference type="ARBA" id="ARBA00004389"/>
    </source>
</evidence>
<evidence type="ECO:0000256" key="4">
    <source>
        <dbReference type="ARBA" id="ARBA00009183"/>
    </source>
</evidence>
<evidence type="ECO:0000256" key="18">
    <source>
        <dbReference type="ARBA" id="ARBA00045722"/>
    </source>
</evidence>
<evidence type="ECO:0000256" key="22">
    <source>
        <dbReference type="ARBA" id="ARBA00047574"/>
    </source>
</evidence>
<dbReference type="GO" id="GO:0050660">
    <property type="term" value="F:flavin adenine dinucleotide binding"/>
    <property type="evidence" value="ECO:0007669"/>
    <property type="project" value="InterPro"/>
</dbReference>
<evidence type="ECO:0000256" key="28">
    <source>
        <dbReference type="ARBA" id="ARBA00048459"/>
    </source>
</evidence>
<evidence type="ECO:0000256" key="10">
    <source>
        <dbReference type="ARBA" id="ARBA00022827"/>
    </source>
</evidence>
<reference evidence="35" key="1">
    <citation type="submission" date="2022-03" db="EMBL/GenBank/DDBJ databases">
        <authorList>
            <person name="Martin C."/>
        </authorList>
    </citation>
    <scope>NUCLEOTIDE SEQUENCE</scope>
</reference>
<dbReference type="Gene3D" id="3.50.50.60">
    <property type="entry name" value="FAD/NAD(P)-binding domain"/>
    <property type="match status" value="2"/>
</dbReference>
<evidence type="ECO:0000256" key="26">
    <source>
        <dbReference type="ARBA" id="ARBA00048041"/>
    </source>
</evidence>
<evidence type="ECO:0000256" key="15">
    <source>
        <dbReference type="ARBA" id="ARBA00023033"/>
    </source>
</evidence>
<evidence type="ECO:0000256" key="25">
    <source>
        <dbReference type="ARBA" id="ARBA00047977"/>
    </source>
</evidence>
<dbReference type="GO" id="GO:0005789">
    <property type="term" value="C:endoplasmic reticulum membrane"/>
    <property type="evidence" value="ECO:0007669"/>
    <property type="project" value="UniProtKB-SubCell"/>
</dbReference>
<dbReference type="AlphaFoldDB" id="A0A8J1UIR0"/>
<keyword evidence="14 33" id="KW-0560">Oxidoreductase</keyword>
<evidence type="ECO:0000256" key="30">
    <source>
        <dbReference type="ARBA" id="ARBA00048990"/>
    </source>
</evidence>